<evidence type="ECO:0000256" key="5">
    <source>
        <dbReference type="ARBA" id="ARBA00023136"/>
    </source>
</evidence>
<evidence type="ECO:0000256" key="4">
    <source>
        <dbReference type="ARBA" id="ARBA00022989"/>
    </source>
</evidence>
<comment type="subcellular location">
    <subcellularLocation>
        <location evidence="1">Membrane</location>
    </subcellularLocation>
</comment>
<keyword evidence="3 6" id="KW-0812">Transmembrane</keyword>
<dbReference type="PANTHER" id="PTHR31113">
    <property type="entry name" value="UPF0496 PROTEIN 3-RELATED"/>
    <property type="match status" value="1"/>
</dbReference>
<dbReference type="Proteomes" id="UP000323506">
    <property type="component" value="Chromosome A02"/>
</dbReference>
<dbReference type="GO" id="GO:0016020">
    <property type="term" value="C:membrane"/>
    <property type="evidence" value="ECO:0007669"/>
    <property type="project" value="UniProtKB-SubCell"/>
</dbReference>
<evidence type="ECO:0000256" key="3">
    <source>
        <dbReference type="ARBA" id="ARBA00022692"/>
    </source>
</evidence>
<dbReference type="EMBL" id="CM017689">
    <property type="protein sequence ID" value="TYH29086.1"/>
    <property type="molecule type" value="Genomic_DNA"/>
</dbReference>
<evidence type="ECO:0000256" key="1">
    <source>
        <dbReference type="ARBA" id="ARBA00004370"/>
    </source>
</evidence>
<keyword evidence="5 6" id="KW-0472">Membrane</keyword>
<evidence type="ECO:0000313" key="8">
    <source>
        <dbReference type="Proteomes" id="UP000323506"/>
    </source>
</evidence>
<dbReference type="Pfam" id="PF05055">
    <property type="entry name" value="DUF677"/>
    <property type="match status" value="1"/>
</dbReference>
<organism evidence="7 8">
    <name type="scientific">Gossypium darwinii</name>
    <name type="common">Darwin's cotton</name>
    <name type="synonym">Gossypium barbadense var. darwinii</name>
    <dbReference type="NCBI Taxonomy" id="34276"/>
    <lineage>
        <taxon>Eukaryota</taxon>
        <taxon>Viridiplantae</taxon>
        <taxon>Streptophyta</taxon>
        <taxon>Embryophyta</taxon>
        <taxon>Tracheophyta</taxon>
        <taxon>Spermatophyta</taxon>
        <taxon>Magnoliopsida</taxon>
        <taxon>eudicotyledons</taxon>
        <taxon>Gunneridae</taxon>
        <taxon>Pentapetalae</taxon>
        <taxon>rosids</taxon>
        <taxon>malvids</taxon>
        <taxon>Malvales</taxon>
        <taxon>Malvaceae</taxon>
        <taxon>Malvoideae</taxon>
        <taxon>Gossypium</taxon>
    </lineage>
</organism>
<dbReference type="AlphaFoldDB" id="A0A5D2HHW2"/>
<feature type="transmembrane region" description="Helical" evidence="6">
    <location>
        <begin position="152"/>
        <end position="171"/>
    </location>
</feature>
<evidence type="ECO:0000256" key="6">
    <source>
        <dbReference type="SAM" id="Phobius"/>
    </source>
</evidence>
<reference evidence="7 8" key="1">
    <citation type="submission" date="2019-06" db="EMBL/GenBank/DDBJ databases">
        <title>WGS assembly of Gossypium darwinii.</title>
        <authorList>
            <person name="Chen Z.J."/>
            <person name="Sreedasyam A."/>
            <person name="Ando A."/>
            <person name="Song Q."/>
            <person name="De L."/>
            <person name="Hulse-Kemp A."/>
            <person name="Ding M."/>
            <person name="Ye W."/>
            <person name="Kirkbride R."/>
            <person name="Jenkins J."/>
            <person name="Plott C."/>
            <person name="Lovell J."/>
            <person name="Lin Y.-M."/>
            <person name="Vaughn R."/>
            <person name="Liu B."/>
            <person name="Li W."/>
            <person name="Simpson S."/>
            <person name="Scheffler B."/>
            <person name="Saski C."/>
            <person name="Grover C."/>
            <person name="Hu G."/>
            <person name="Conover J."/>
            <person name="Carlson J."/>
            <person name="Shu S."/>
            <person name="Boston L."/>
            <person name="Williams M."/>
            <person name="Peterson D."/>
            <person name="Mcgee K."/>
            <person name="Jones D."/>
            <person name="Wendel J."/>
            <person name="Stelly D."/>
            <person name="Grimwood J."/>
            <person name="Schmutz J."/>
        </authorList>
    </citation>
    <scope>NUCLEOTIDE SEQUENCE [LARGE SCALE GENOMIC DNA]</scope>
    <source>
        <strain evidence="7">1808015.09</strain>
    </source>
</reference>
<keyword evidence="8" id="KW-1185">Reference proteome</keyword>
<accession>A0A5D2HHW2</accession>
<keyword evidence="4 6" id="KW-1133">Transmembrane helix</keyword>
<evidence type="ECO:0000256" key="2">
    <source>
        <dbReference type="ARBA" id="ARBA00009074"/>
    </source>
</evidence>
<proteinExistence type="inferred from homology"/>
<sequence>MMVSSACLEWSRFVAGSSSDRAACRHGSTPRDHTDLIIDIFAVDSGLKPLVNEFYDHFKKTIEFCTALKNCLEHARNNHGIIELAVKCYDEEDKLEVGTDEKKSLKSLKEFIVLKGTTRWRQESMQWKMRAWRGTLEKKWESLETWRRVSDALFVAAFISVLVFSAVGAALSVKLVVTALTSVLTVAIVSPWKWCDERWNHNEEKVKNGDVGLLEIKIKSLMRTIDIVLGEEYLLKVAMDEINEKSIHIVKTITDLLWQADYCGHNIRKNWQKILQQMIDYPWEL</sequence>
<dbReference type="PANTHER" id="PTHR31113:SF32">
    <property type="entry name" value="UPF0496 PLANT-LIKE PROTEIN"/>
    <property type="match status" value="1"/>
</dbReference>
<name>A0A5D2HHW2_GOSDA</name>
<protein>
    <submittedName>
        <fullName evidence="7">Uncharacterized protein</fullName>
    </submittedName>
</protein>
<dbReference type="InterPro" id="IPR007749">
    <property type="entry name" value="DUF677"/>
</dbReference>
<evidence type="ECO:0000313" key="7">
    <source>
        <dbReference type="EMBL" id="TYH29086.1"/>
    </source>
</evidence>
<gene>
    <name evidence="7" type="ORF">ES288_A02G196300v1</name>
</gene>
<comment type="similarity">
    <text evidence="2">Belongs to the UPF0496 family.</text>
</comment>
<feature type="transmembrane region" description="Helical" evidence="6">
    <location>
        <begin position="177"/>
        <end position="195"/>
    </location>
</feature>